<feature type="region of interest" description="Disordered" evidence="1">
    <location>
        <begin position="75"/>
        <end position="163"/>
    </location>
</feature>
<feature type="compositionally biased region" description="Low complexity" evidence="1">
    <location>
        <begin position="89"/>
        <end position="103"/>
    </location>
</feature>
<sequence>MTGKFSTAEDAEIIRLKEQRGLGWAALHTAFIANAALSSNRTQGCLQVRYSRYLAVKNGHQCRHDALLVLNQAESNPAGQPTAPPPAAQPVAAPPVAQSAQAAGGKPSRRKTRRQISAQTAQAEITTTTTTTTITCREPLGQSAQTKGRKPRRKVPSAAVSSAAPPFPEAWLAGLQSGAIERPYTGRRLYSWEQQANIKEQSWPCLPSANELKAFREATVNPPREERGSPGTRHLSFPRDNEVFAKQCGMIHWPQAS</sequence>
<dbReference type="EMBL" id="MU007064">
    <property type="protein sequence ID" value="KAF2426463.1"/>
    <property type="molecule type" value="Genomic_DNA"/>
</dbReference>
<reference evidence="2" key="1">
    <citation type="journal article" date="2020" name="Stud. Mycol.">
        <title>101 Dothideomycetes genomes: a test case for predicting lifestyles and emergence of pathogens.</title>
        <authorList>
            <person name="Haridas S."/>
            <person name="Albert R."/>
            <person name="Binder M."/>
            <person name="Bloem J."/>
            <person name="Labutti K."/>
            <person name="Salamov A."/>
            <person name="Andreopoulos B."/>
            <person name="Baker S."/>
            <person name="Barry K."/>
            <person name="Bills G."/>
            <person name="Bluhm B."/>
            <person name="Cannon C."/>
            <person name="Castanera R."/>
            <person name="Culley D."/>
            <person name="Daum C."/>
            <person name="Ezra D."/>
            <person name="Gonzalez J."/>
            <person name="Henrissat B."/>
            <person name="Kuo A."/>
            <person name="Liang C."/>
            <person name="Lipzen A."/>
            <person name="Lutzoni F."/>
            <person name="Magnuson J."/>
            <person name="Mondo S."/>
            <person name="Nolan M."/>
            <person name="Ohm R."/>
            <person name="Pangilinan J."/>
            <person name="Park H.-J."/>
            <person name="Ramirez L."/>
            <person name="Alfaro M."/>
            <person name="Sun H."/>
            <person name="Tritt A."/>
            <person name="Yoshinaga Y."/>
            <person name="Zwiers L.-H."/>
            <person name="Turgeon B."/>
            <person name="Goodwin S."/>
            <person name="Spatafora J."/>
            <person name="Crous P."/>
            <person name="Grigoriev I."/>
        </authorList>
    </citation>
    <scope>NUCLEOTIDE SEQUENCE</scope>
    <source>
        <strain evidence="2">CBS 130266</strain>
    </source>
</reference>
<dbReference type="Proteomes" id="UP000800235">
    <property type="component" value="Unassembled WGS sequence"/>
</dbReference>
<evidence type="ECO:0000256" key="1">
    <source>
        <dbReference type="SAM" id="MobiDB-lite"/>
    </source>
</evidence>
<protein>
    <submittedName>
        <fullName evidence="2">Uncharacterized protein</fullName>
    </submittedName>
</protein>
<evidence type="ECO:0000313" key="3">
    <source>
        <dbReference type="Proteomes" id="UP000800235"/>
    </source>
</evidence>
<evidence type="ECO:0000313" key="2">
    <source>
        <dbReference type="EMBL" id="KAF2426463.1"/>
    </source>
</evidence>
<comment type="caution">
    <text evidence="2">The sequence shown here is derived from an EMBL/GenBank/DDBJ whole genome shotgun (WGS) entry which is preliminary data.</text>
</comment>
<gene>
    <name evidence="2" type="ORF">EJ08DRAFT_663220</name>
</gene>
<feature type="compositionally biased region" description="Low complexity" evidence="1">
    <location>
        <begin position="115"/>
        <end position="135"/>
    </location>
</feature>
<dbReference type="AlphaFoldDB" id="A0A9P4NKZ1"/>
<organism evidence="2 3">
    <name type="scientific">Tothia fuscella</name>
    <dbReference type="NCBI Taxonomy" id="1048955"/>
    <lineage>
        <taxon>Eukaryota</taxon>
        <taxon>Fungi</taxon>
        <taxon>Dikarya</taxon>
        <taxon>Ascomycota</taxon>
        <taxon>Pezizomycotina</taxon>
        <taxon>Dothideomycetes</taxon>
        <taxon>Pleosporomycetidae</taxon>
        <taxon>Venturiales</taxon>
        <taxon>Cylindrosympodiaceae</taxon>
        <taxon>Tothia</taxon>
    </lineage>
</organism>
<accession>A0A9P4NKZ1</accession>
<name>A0A9P4NKZ1_9PEZI</name>
<proteinExistence type="predicted"/>
<keyword evidence="3" id="KW-1185">Reference proteome</keyword>
<feature type="region of interest" description="Disordered" evidence="1">
    <location>
        <begin position="220"/>
        <end position="239"/>
    </location>
</feature>